<dbReference type="Proteomes" id="UP000683422">
    <property type="component" value="Segment"/>
</dbReference>
<protein>
    <recommendedName>
        <fullName evidence="3">Helix-turn-helix DNA binding domain protein</fullName>
    </recommendedName>
</protein>
<reference evidence="1" key="1">
    <citation type="submission" date="2021-04" db="EMBL/GenBank/DDBJ databases">
        <authorList>
            <person name="Barnhill K.B."/>
            <person name="Biggs A.M."/>
            <person name="Bland J."/>
            <person name="Choudhary H.M."/>
            <person name="Crogan R.E."/>
            <person name="Finocchiaro A.B."/>
            <person name="Franco V."/>
            <person name="Fuller T.A."/>
            <person name="Hanwacker C.G."/>
            <person name="Howard Z.E."/>
            <person name="Iqbal M."/>
            <person name="Mathew A.M."/>
            <person name="Miller S."/>
            <person name="Padhye S."/>
            <person name="Rainey E."/>
            <person name="Rodriguez A."/>
            <person name="Stewart E."/>
            <person name="Otero L.A."/>
            <person name="Chase M.A."/>
            <person name="Pollenz R.S."/>
            <person name="Garlena R.A."/>
            <person name="Russell D.A."/>
            <person name="Jacobs-Sera D."/>
            <person name="Hatfull G.F."/>
        </authorList>
    </citation>
    <scope>NUCLEOTIDE SEQUENCE</scope>
</reference>
<keyword evidence="2" id="KW-1185">Reference proteome</keyword>
<evidence type="ECO:0000313" key="1">
    <source>
        <dbReference type="EMBL" id="QWS68206.1"/>
    </source>
</evidence>
<dbReference type="RefSeq" id="YP_010755830.1">
    <property type="nucleotide sequence ID" value="NC_073474.1"/>
</dbReference>
<proteinExistence type="predicted"/>
<evidence type="ECO:0000313" key="2">
    <source>
        <dbReference type="Proteomes" id="UP000683422"/>
    </source>
</evidence>
<evidence type="ECO:0008006" key="3">
    <source>
        <dbReference type="Google" id="ProtNLM"/>
    </source>
</evidence>
<name>A0A8F2IF83_9CAUD</name>
<accession>A0A8F2IF83</accession>
<gene>
    <name evidence="1" type="primary">89</name>
    <name evidence="1" type="ORF">SEA_VANLEE_89</name>
</gene>
<organism evidence="1 2">
    <name type="scientific">Gordonia phage VanLee</name>
    <dbReference type="NCBI Taxonomy" id="2845816"/>
    <lineage>
        <taxon>Viruses</taxon>
        <taxon>Duplodnaviria</taxon>
        <taxon>Heunggongvirae</taxon>
        <taxon>Uroviricota</taxon>
        <taxon>Caudoviricetes</taxon>
        <taxon>Kruegerviridae</taxon>
        <taxon>Vanleevirus</taxon>
        <taxon>Vanleevirus vanlee</taxon>
    </lineage>
</organism>
<dbReference type="EMBL" id="MZ028627">
    <property type="protein sequence ID" value="QWS68206.1"/>
    <property type="molecule type" value="Genomic_DNA"/>
</dbReference>
<dbReference type="GeneID" id="80020501"/>
<dbReference type="KEGG" id="vg:80020501"/>
<sequence>MSRPGMCAAVGCTTMVRANTHCSEHLDDAVDQGRIALSAIDDDLVREEWKHLRDCGMSDAEIATRLRVPGRHVRAWRKASAA</sequence>